<evidence type="ECO:0000313" key="1">
    <source>
        <dbReference type="EMBL" id="CAB4139824.1"/>
    </source>
</evidence>
<accession>A0A6J5NI37</accession>
<proteinExistence type="predicted"/>
<reference evidence="2" key="1">
    <citation type="submission" date="2020-04" db="EMBL/GenBank/DDBJ databases">
        <authorList>
            <person name="Chiriac C."/>
            <person name="Salcher M."/>
            <person name="Ghai R."/>
            <person name="Kavagutti S V."/>
        </authorList>
    </citation>
    <scope>NUCLEOTIDE SEQUENCE</scope>
</reference>
<protein>
    <submittedName>
        <fullName evidence="2">Uncharacterized protein</fullName>
    </submittedName>
</protein>
<dbReference type="EMBL" id="LR796647">
    <property type="protein sequence ID" value="CAB4156865.1"/>
    <property type="molecule type" value="Genomic_DNA"/>
</dbReference>
<name>A0A6J5NI37_9CAUD</name>
<evidence type="ECO:0000313" key="2">
    <source>
        <dbReference type="EMBL" id="CAB4156865.1"/>
    </source>
</evidence>
<organism evidence="2">
    <name type="scientific">uncultured Caudovirales phage</name>
    <dbReference type="NCBI Taxonomy" id="2100421"/>
    <lineage>
        <taxon>Viruses</taxon>
        <taxon>Duplodnaviria</taxon>
        <taxon>Heunggongvirae</taxon>
        <taxon>Uroviricota</taxon>
        <taxon>Caudoviricetes</taxon>
        <taxon>Peduoviridae</taxon>
        <taxon>Maltschvirus</taxon>
        <taxon>Maltschvirus maltsch</taxon>
    </lineage>
</organism>
<sequence length="147" mass="14951">MPLTIPNTFVNGTPAVATEVNSNFSAVKTLLDTVESNTDGKVSKALTLNAQTGVSYTLLLVDDSKVVTLSNASAITLTVPPNSSVAFPIGSQVNLVQTGAGQVTVAAGAGVTLRSQGSKFKLNGIYSAATLLKIAADEWVLVGNTAA</sequence>
<gene>
    <name evidence="1" type="ORF">UFOVP355_10</name>
    <name evidence="2" type="ORF">UFOVP677_10</name>
</gene>
<dbReference type="EMBL" id="LR796366">
    <property type="protein sequence ID" value="CAB4139824.1"/>
    <property type="molecule type" value="Genomic_DNA"/>
</dbReference>